<keyword evidence="3" id="KW-0804">Transcription</keyword>
<evidence type="ECO:0000256" key="6">
    <source>
        <dbReference type="SAM" id="Phobius"/>
    </source>
</evidence>
<dbReference type="PANTHER" id="PTHR47424:SF9">
    <property type="entry name" value="TAH-2"/>
    <property type="match status" value="1"/>
</dbReference>
<feature type="region of interest" description="Disordered" evidence="5">
    <location>
        <begin position="269"/>
        <end position="291"/>
    </location>
</feature>
<dbReference type="CDD" id="cd12148">
    <property type="entry name" value="fungal_TF_MHR"/>
    <property type="match status" value="1"/>
</dbReference>
<feature type="compositionally biased region" description="Low complexity" evidence="5">
    <location>
        <begin position="27"/>
        <end position="38"/>
    </location>
</feature>
<dbReference type="SMART" id="SM00066">
    <property type="entry name" value="GAL4"/>
    <property type="match status" value="1"/>
</dbReference>
<dbReference type="Pfam" id="PF00172">
    <property type="entry name" value="Zn_clus"/>
    <property type="match status" value="1"/>
</dbReference>
<evidence type="ECO:0000259" key="7">
    <source>
        <dbReference type="PROSITE" id="PS50048"/>
    </source>
</evidence>
<dbReference type="GO" id="GO:0008270">
    <property type="term" value="F:zinc ion binding"/>
    <property type="evidence" value="ECO:0007669"/>
    <property type="project" value="InterPro"/>
</dbReference>
<feature type="compositionally biased region" description="Basic and acidic residues" evidence="5">
    <location>
        <begin position="157"/>
        <end position="170"/>
    </location>
</feature>
<keyword evidence="6" id="KW-1133">Transmembrane helix</keyword>
<keyword evidence="6" id="KW-0812">Transmembrane</keyword>
<feature type="region of interest" description="Disordered" evidence="5">
    <location>
        <begin position="82"/>
        <end position="209"/>
    </location>
</feature>
<evidence type="ECO:0000256" key="3">
    <source>
        <dbReference type="ARBA" id="ARBA00023163"/>
    </source>
</evidence>
<dbReference type="GO" id="GO:0000435">
    <property type="term" value="P:positive regulation of transcription from RNA polymerase II promoter by galactose"/>
    <property type="evidence" value="ECO:0007669"/>
    <property type="project" value="TreeGrafter"/>
</dbReference>
<feature type="compositionally biased region" description="Basic and acidic residues" evidence="5">
    <location>
        <begin position="272"/>
        <end position="291"/>
    </location>
</feature>
<evidence type="ECO:0000256" key="4">
    <source>
        <dbReference type="ARBA" id="ARBA00023242"/>
    </source>
</evidence>
<evidence type="ECO:0000313" key="8">
    <source>
        <dbReference type="EMBL" id="OAQ76652.1"/>
    </source>
</evidence>
<feature type="transmembrane region" description="Helical" evidence="6">
    <location>
        <begin position="644"/>
        <end position="666"/>
    </location>
</feature>
<feature type="compositionally biased region" description="Low complexity" evidence="5">
    <location>
        <begin position="732"/>
        <end position="755"/>
    </location>
</feature>
<dbReference type="SMART" id="SM00906">
    <property type="entry name" value="Fungal_trans"/>
    <property type="match status" value="1"/>
</dbReference>
<feature type="region of interest" description="Disordered" evidence="5">
    <location>
        <begin position="715"/>
        <end position="769"/>
    </location>
</feature>
<dbReference type="InterPro" id="IPR007219">
    <property type="entry name" value="XnlR_reg_dom"/>
</dbReference>
<evidence type="ECO:0000256" key="1">
    <source>
        <dbReference type="ARBA" id="ARBA00022723"/>
    </source>
</evidence>
<dbReference type="PROSITE" id="PS00463">
    <property type="entry name" value="ZN2_CY6_FUNGAL_1"/>
    <property type="match status" value="1"/>
</dbReference>
<dbReference type="CDD" id="cd00067">
    <property type="entry name" value="GAL4"/>
    <property type="match status" value="1"/>
</dbReference>
<dbReference type="InterPro" id="IPR036864">
    <property type="entry name" value="Zn2-C6_fun-type_DNA-bd_sf"/>
</dbReference>
<dbReference type="GO" id="GO:0005634">
    <property type="term" value="C:nucleus"/>
    <property type="evidence" value="ECO:0007669"/>
    <property type="project" value="TreeGrafter"/>
</dbReference>
<evidence type="ECO:0000256" key="5">
    <source>
        <dbReference type="SAM" id="MobiDB-lite"/>
    </source>
</evidence>
<feature type="region of interest" description="Disordered" evidence="5">
    <location>
        <begin position="1"/>
        <end position="46"/>
    </location>
</feature>
<feature type="compositionally biased region" description="Basic residues" evidence="5">
    <location>
        <begin position="82"/>
        <end position="96"/>
    </location>
</feature>
<evidence type="ECO:0000313" key="9">
    <source>
        <dbReference type="Proteomes" id="UP000078240"/>
    </source>
</evidence>
<proteinExistence type="predicted"/>
<dbReference type="EMBL" id="LSBH01000007">
    <property type="protein sequence ID" value="OAQ76652.1"/>
    <property type="molecule type" value="Genomic_DNA"/>
</dbReference>
<evidence type="ECO:0000256" key="2">
    <source>
        <dbReference type="ARBA" id="ARBA00023015"/>
    </source>
</evidence>
<feature type="domain" description="Zn(2)-C6 fungal-type" evidence="7">
    <location>
        <begin position="56"/>
        <end position="87"/>
    </location>
</feature>
<dbReference type="GO" id="GO:0000978">
    <property type="term" value="F:RNA polymerase II cis-regulatory region sequence-specific DNA binding"/>
    <property type="evidence" value="ECO:0007669"/>
    <property type="project" value="TreeGrafter"/>
</dbReference>
<dbReference type="InterPro" id="IPR001138">
    <property type="entry name" value="Zn2Cys6_DnaBD"/>
</dbReference>
<reference evidence="8 9" key="1">
    <citation type="submission" date="2016-01" db="EMBL/GenBank/DDBJ databases">
        <title>Biosynthesis of antibiotic leucinostatins and their inhibition on Phytophthora in bio-control Purpureocillium lilacinum.</title>
        <authorList>
            <person name="Wang G."/>
            <person name="Liu Z."/>
            <person name="Lin R."/>
            <person name="Li E."/>
            <person name="Mao Z."/>
            <person name="Ling J."/>
            <person name="Yin W."/>
            <person name="Xie B."/>
        </authorList>
    </citation>
    <scope>NUCLEOTIDE SEQUENCE [LARGE SCALE GENOMIC DNA]</scope>
    <source>
        <strain evidence="8">PLBJ-1</strain>
    </source>
</reference>
<accession>A0A179GFP6</accession>
<dbReference type="Pfam" id="PF04082">
    <property type="entry name" value="Fungal_trans"/>
    <property type="match status" value="1"/>
</dbReference>
<keyword evidence="1" id="KW-0479">Metal-binding</keyword>
<dbReference type="SUPFAM" id="SSF57701">
    <property type="entry name" value="Zn2/Cys6 DNA-binding domain"/>
    <property type="match status" value="1"/>
</dbReference>
<dbReference type="Proteomes" id="UP000078240">
    <property type="component" value="Unassembled WGS sequence"/>
</dbReference>
<name>A0A179GFP6_PURLI</name>
<comment type="caution">
    <text evidence="8">The sequence shown here is derived from an EMBL/GenBank/DDBJ whole genome shotgun (WGS) entry which is preliminary data.</text>
</comment>
<dbReference type="AlphaFoldDB" id="A0A179GFP6"/>
<dbReference type="Gene3D" id="4.10.240.10">
    <property type="entry name" value="Zn(2)-C6 fungal-type DNA-binding domain"/>
    <property type="match status" value="1"/>
</dbReference>
<dbReference type="GO" id="GO:0006351">
    <property type="term" value="P:DNA-templated transcription"/>
    <property type="evidence" value="ECO:0007669"/>
    <property type="project" value="InterPro"/>
</dbReference>
<keyword evidence="6" id="KW-0472">Membrane</keyword>
<dbReference type="InterPro" id="IPR051127">
    <property type="entry name" value="Fungal_SecMet_Regulators"/>
</dbReference>
<dbReference type="PROSITE" id="PS50048">
    <property type="entry name" value="ZN2_CY6_FUNGAL_2"/>
    <property type="match status" value="1"/>
</dbReference>
<dbReference type="PANTHER" id="PTHR47424">
    <property type="entry name" value="REGULATORY PROTEIN GAL4"/>
    <property type="match status" value="1"/>
</dbReference>
<organism evidence="8 9">
    <name type="scientific">Purpureocillium lilacinum</name>
    <name type="common">Paecilomyces lilacinus</name>
    <dbReference type="NCBI Taxonomy" id="33203"/>
    <lineage>
        <taxon>Eukaryota</taxon>
        <taxon>Fungi</taxon>
        <taxon>Dikarya</taxon>
        <taxon>Ascomycota</taxon>
        <taxon>Pezizomycotina</taxon>
        <taxon>Sordariomycetes</taxon>
        <taxon>Hypocreomycetidae</taxon>
        <taxon>Hypocreales</taxon>
        <taxon>Ophiocordycipitaceae</taxon>
        <taxon>Purpureocillium</taxon>
    </lineage>
</organism>
<sequence length="875" mass="93177">MDDSETGSSAAAPHQHPEAHARGSGHAYAQDAAGADAAEAADDHPPRYIRSRIANACDGCKARKVKCDGKLPCGYCAGRHRPHTCHYSPQRKRRPRASAAATAARTNGEAGAVSSPLRRRASRSPDVESRRRNGPVASETGVAAQLPATALPLSSRMETRSSRNGDRNGSAEDEAGSGLRARTPARTAASRHRRSTETSPAGEDDTDVPREARLLCDSRGKLIFIGDCAPLSFFQSVRQLVTSRVGQNAFAPESSRYSVLENNAPAGMYGAGRDRHPMMGDGRGDGPPEVRSRDVPRAVANYHAMTTGLVDLFDGGRLLDDLLVWANLDGRGRYQNHHQRADDLGSVVNYLVLAIGLLPDDEPLSRAYFEHARDCAYATLSANLSVGTVQAFALVTVYMLCSCQINGAFLFFAISARAAYSIGLHRTEVNARFGPAAHRQRDKLWRSLRAVDLFLSTSMGRPPATSDVDCTVPYRRVAGEGKAADEETLLDASVQILLITECIVLEVYSRKKISLQLTEGISRQLRDWSTRWLQRLKDIVAAGRPAHDAEGDVEAHGPGAATEAQAVGACQVLASYYYSVMLVSRPFLMYELFRRLSDSPAKGAAPLASGKSKLADACIDAASLMVEPILDLVERGMLNVRVPLIVYVSWLFASSLVLGVGLLGGFGRILEKHGRAAIAALDHLAKADGHAVQYSLVAQSLLETAREYLEQREAQERLRRTENSSQLFGLIPPSSSGVAPSPGARSSPGALAGRSPGVASPGMGLTGGGAIRSAREAQDQRLSAAASFLQPHGAMPPSGVGSPRIAGMDTHGNGHDDGAASSFFGLTAESLMQTPDGNYWNEATFGPGGEGDGASALNLFPLMEAGGGIDLAHYL</sequence>
<dbReference type="GO" id="GO:0000981">
    <property type="term" value="F:DNA-binding transcription factor activity, RNA polymerase II-specific"/>
    <property type="evidence" value="ECO:0007669"/>
    <property type="project" value="InterPro"/>
</dbReference>
<keyword evidence="2" id="KW-0805">Transcription regulation</keyword>
<feature type="compositionally biased region" description="Low complexity" evidence="5">
    <location>
        <begin position="97"/>
        <end position="116"/>
    </location>
</feature>
<protein>
    <submittedName>
        <fullName evidence="8">Fungal specific transcription factor</fullName>
    </submittedName>
</protein>
<keyword evidence="4" id="KW-0539">Nucleus</keyword>
<gene>
    <name evidence="8" type="ORF">VFPBJ_09012</name>
</gene>